<organism evidence="1 2">
    <name type="scientific">Flavobacterium gilvum</name>
    <dbReference type="NCBI Taxonomy" id="1492737"/>
    <lineage>
        <taxon>Bacteria</taxon>
        <taxon>Pseudomonadati</taxon>
        <taxon>Bacteroidota</taxon>
        <taxon>Flavobacteriia</taxon>
        <taxon>Flavobacteriales</taxon>
        <taxon>Flavobacteriaceae</taxon>
        <taxon>Flavobacterium</taxon>
    </lineage>
</organism>
<accession>A0AAC9N6V7</accession>
<protein>
    <submittedName>
        <fullName evidence="1">Uncharacterized protein</fullName>
    </submittedName>
</protein>
<sequence>MDHFQKLLLQNKRFYCVKIINKHNSGVKFVKFTISIPDLTKIKSFVKTKSVAFITKCNTFQ</sequence>
<proteinExistence type="predicted"/>
<evidence type="ECO:0000313" key="1">
    <source>
        <dbReference type="EMBL" id="AOW09463.1"/>
    </source>
</evidence>
<reference evidence="1 2" key="1">
    <citation type="submission" date="2016-10" db="EMBL/GenBank/DDBJ databases">
        <title>Flavobacterium gilvum sp. nov., isolated from stream water.</title>
        <authorList>
            <person name="Shin S.-K."/>
            <person name="Cho Y.-J."/>
            <person name="Yi H."/>
        </authorList>
    </citation>
    <scope>NUCLEOTIDE SEQUENCE [LARGE SCALE GENOMIC DNA]</scope>
    <source>
        <strain evidence="1 2">EM1308</strain>
    </source>
</reference>
<dbReference type="Proteomes" id="UP000175968">
    <property type="component" value="Chromosome"/>
</dbReference>
<dbReference type="EMBL" id="CP017479">
    <property type="protein sequence ID" value="AOW09463.1"/>
    <property type="molecule type" value="Genomic_DNA"/>
</dbReference>
<evidence type="ECO:0000313" key="2">
    <source>
        <dbReference type="Proteomes" id="UP000175968"/>
    </source>
</evidence>
<dbReference type="KEGG" id="fgl:EM308_08095"/>
<gene>
    <name evidence="1" type="ORF">EM308_08095</name>
</gene>
<name>A0AAC9N6V7_9FLAO</name>
<keyword evidence="2" id="KW-1185">Reference proteome</keyword>
<dbReference type="AlphaFoldDB" id="A0AAC9N6V7"/>